<dbReference type="PIRSF" id="PIRSF018266">
    <property type="entry name" value="FecR"/>
    <property type="match status" value="1"/>
</dbReference>
<gene>
    <name evidence="4" type="ORF">GCM10007049_00540</name>
</gene>
<evidence type="ECO:0000313" key="4">
    <source>
        <dbReference type="EMBL" id="GGZ12741.1"/>
    </source>
</evidence>
<evidence type="ECO:0000259" key="2">
    <source>
        <dbReference type="Pfam" id="PF04773"/>
    </source>
</evidence>
<sequence length="335" mass="37998">MQKDNKPIAKQVKESIDRLLHGAKMDPDSIQLLNKWYEELKDEEQYKEDLPADLGEKILRKIKFTIQSEQKLNTTRKKYRLDIPHYKKASWIRAAVILAFVGSTALALHLSHRSPQQQEVTVQSLISHSNPAGQKSKVKLPDGSSVYLNAASEISYTSGFGEHHRELKLDGEAYFEVAKDSLPFRVTSHGLITQAVGTAFNINGYEAQQTQVQLVEGIVKVFETSNPPNVYTLLPGKGLRKDGNSKVQLFDFDLMEATAWTEGTILLDQSPLEETLKLLERWYGVKILVSAAPKRELAFSGEFHQAMLSDLLESLAYSYRFEYEIDQKHITIKFL</sequence>
<dbReference type="Gene3D" id="2.60.120.1440">
    <property type="match status" value="1"/>
</dbReference>
<feature type="domain" description="FecR protein" evidence="2">
    <location>
        <begin position="132"/>
        <end position="220"/>
    </location>
</feature>
<accession>A0A918PL94</accession>
<dbReference type="InterPro" id="IPR032508">
    <property type="entry name" value="FecR_C"/>
</dbReference>
<feature type="domain" description="Protein FecR C-terminal" evidence="3">
    <location>
        <begin position="266"/>
        <end position="332"/>
    </location>
</feature>
<dbReference type="Gene3D" id="3.55.50.30">
    <property type="match status" value="1"/>
</dbReference>
<name>A0A918PL94_9BACT</name>
<reference evidence="4" key="1">
    <citation type="journal article" date="2014" name="Int. J. Syst. Evol. Microbiol.">
        <title>Complete genome sequence of Corynebacterium casei LMG S-19264T (=DSM 44701T), isolated from a smear-ripened cheese.</title>
        <authorList>
            <consortium name="US DOE Joint Genome Institute (JGI-PGF)"/>
            <person name="Walter F."/>
            <person name="Albersmeier A."/>
            <person name="Kalinowski J."/>
            <person name="Ruckert C."/>
        </authorList>
    </citation>
    <scope>NUCLEOTIDE SEQUENCE</scope>
    <source>
        <strain evidence="4">KCTC 12368</strain>
    </source>
</reference>
<comment type="caution">
    <text evidence="4">The sequence shown here is derived from an EMBL/GenBank/DDBJ whole genome shotgun (WGS) entry which is preliminary data.</text>
</comment>
<dbReference type="PANTHER" id="PTHR30273:SF2">
    <property type="entry name" value="PROTEIN FECR"/>
    <property type="match status" value="1"/>
</dbReference>
<dbReference type="RefSeq" id="WP_018475140.1">
    <property type="nucleotide sequence ID" value="NZ_BMWX01000001.1"/>
</dbReference>
<dbReference type="InterPro" id="IPR006860">
    <property type="entry name" value="FecR"/>
</dbReference>
<dbReference type="Proteomes" id="UP000619457">
    <property type="component" value="Unassembled WGS sequence"/>
</dbReference>
<dbReference type="GO" id="GO:0016989">
    <property type="term" value="F:sigma factor antagonist activity"/>
    <property type="evidence" value="ECO:0007669"/>
    <property type="project" value="TreeGrafter"/>
</dbReference>
<dbReference type="Pfam" id="PF04773">
    <property type="entry name" value="FecR"/>
    <property type="match status" value="1"/>
</dbReference>
<evidence type="ECO:0000259" key="3">
    <source>
        <dbReference type="Pfam" id="PF16344"/>
    </source>
</evidence>
<dbReference type="Pfam" id="PF16344">
    <property type="entry name" value="FecR_C"/>
    <property type="match status" value="1"/>
</dbReference>
<evidence type="ECO:0000256" key="1">
    <source>
        <dbReference type="SAM" id="Phobius"/>
    </source>
</evidence>
<reference evidence="4" key="2">
    <citation type="submission" date="2020-09" db="EMBL/GenBank/DDBJ databases">
        <authorList>
            <person name="Sun Q."/>
            <person name="Kim S."/>
        </authorList>
    </citation>
    <scope>NUCLEOTIDE SEQUENCE</scope>
    <source>
        <strain evidence="4">KCTC 12368</strain>
    </source>
</reference>
<dbReference type="PANTHER" id="PTHR30273">
    <property type="entry name" value="PERIPLASMIC SIGNAL SENSOR AND SIGMA FACTOR ACTIVATOR FECR-RELATED"/>
    <property type="match status" value="1"/>
</dbReference>
<evidence type="ECO:0000313" key="5">
    <source>
        <dbReference type="Proteomes" id="UP000619457"/>
    </source>
</evidence>
<keyword evidence="1" id="KW-0812">Transmembrane</keyword>
<organism evidence="4 5">
    <name type="scientific">Echinicola pacifica</name>
    <dbReference type="NCBI Taxonomy" id="346377"/>
    <lineage>
        <taxon>Bacteria</taxon>
        <taxon>Pseudomonadati</taxon>
        <taxon>Bacteroidota</taxon>
        <taxon>Cytophagia</taxon>
        <taxon>Cytophagales</taxon>
        <taxon>Cyclobacteriaceae</taxon>
        <taxon>Echinicola</taxon>
    </lineage>
</organism>
<dbReference type="EMBL" id="BMWX01000001">
    <property type="protein sequence ID" value="GGZ12741.1"/>
    <property type="molecule type" value="Genomic_DNA"/>
</dbReference>
<proteinExistence type="predicted"/>
<keyword evidence="1" id="KW-0472">Membrane</keyword>
<dbReference type="AlphaFoldDB" id="A0A918PL94"/>
<keyword evidence="1" id="KW-1133">Transmembrane helix</keyword>
<protein>
    <submittedName>
        <fullName evidence="4">Anti-sigma factor</fullName>
    </submittedName>
</protein>
<keyword evidence="5" id="KW-1185">Reference proteome</keyword>
<feature type="transmembrane region" description="Helical" evidence="1">
    <location>
        <begin position="90"/>
        <end position="110"/>
    </location>
</feature>
<dbReference type="InterPro" id="IPR012373">
    <property type="entry name" value="Ferrdict_sens_TM"/>
</dbReference>